<dbReference type="InterPro" id="IPR002156">
    <property type="entry name" value="RNaseH_domain"/>
</dbReference>
<name>A0ABR2PG24_9ROSI</name>
<reference evidence="2 3" key="1">
    <citation type="journal article" date="2024" name="G3 (Bethesda)">
        <title>Genome assembly of Hibiscus sabdariffa L. provides insights into metabolisms of medicinal natural products.</title>
        <authorList>
            <person name="Kim T."/>
        </authorList>
    </citation>
    <scope>NUCLEOTIDE SEQUENCE [LARGE SCALE GENOMIC DNA]</scope>
    <source>
        <strain evidence="2">TK-2024</strain>
        <tissue evidence="2">Old leaves</tissue>
    </source>
</reference>
<evidence type="ECO:0000313" key="2">
    <source>
        <dbReference type="EMBL" id="KAK8987258.1"/>
    </source>
</evidence>
<dbReference type="Pfam" id="PF13456">
    <property type="entry name" value="RVT_3"/>
    <property type="match status" value="1"/>
</dbReference>
<comment type="caution">
    <text evidence="2">The sequence shown here is derived from an EMBL/GenBank/DDBJ whole genome shotgun (WGS) entry which is preliminary data.</text>
</comment>
<evidence type="ECO:0000313" key="3">
    <source>
        <dbReference type="Proteomes" id="UP001396334"/>
    </source>
</evidence>
<gene>
    <name evidence="2" type="ORF">V6N11_027014</name>
</gene>
<evidence type="ECO:0000259" key="1">
    <source>
        <dbReference type="Pfam" id="PF13456"/>
    </source>
</evidence>
<proteinExistence type="predicted"/>
<sequence>MVSEIVAGDLQRPATSAGNIAAELWDIYECLKYAWELGVDRLRLESDCGRALQALKDREVRHEILIVHHI</sequence>
<dbReference type="EMBL" id="JBBPBN010000060">
    <property type="protein sequence ID" value="KAK8987258.1"/>
    <property type="molecule type" value="Genomic_DNA"/>
</dbReference>
<accession>A0ABR2PG24</accession>
<protein>
    <recommendedName>
        <fullName evidence="1">RNase H type-1 domain-containing protein</fullName>
    </recommendedName>
</protein>
<keyword evidence="3" id="KW-1185">Reference proteome</keyword>
<dbReference type="Proteomes" id="UP001396334">
    <property type="component" value="Unassembled WGS sequence"/>
</dbReference>
<organism evidence="2 3">
    <name type="scientific">Hibiscus sabdariffa</name>
    <name type="common">roselle</name>
    <dbReference type="NCBI Taxonomy" id="183260"/>
    <lineage>
        <taxon>Eukaryota</taxon>
        <taxon>Viridiplantae</taxon>
        <taxon>Streptophyta</taxon>
        <taxon>Embryophyta</taxon>
        <taxon>Tracheophyta</taxon>
        <taxon>Spermatophyta</taxon>
        <taxon>Magnoliopsida</taxon>
        <taxon>eudicotyledons</taxon>
        <taxon>Gunneridae</taxon>
        <taxon>Pentapetalae</taxon>
        <taxon>rosids</taxon>
        <taxon>malvids</taxon>
        <taxon>Malvales</taxon>
        <taxon>Malvaceae</taxon>
        <taxon>Malvoideae</taxon>
        <taxon>Hibiscus</taxon>
    </lineage>
</organism>
<feature type="domain" description="RNase H type-1" evidence="1">
    <location>
        <begin position="15"/>
        <end position="63"/>
    </location>
</feature>